<dbReference type="InterPro" id="IPR004383">
    <property type="entry name" value="rRNA_lsu_MTrfase_RlmN/Cfr"/>
</dbReference>
<evidence type="ECO:0000256" key="11">
    <source>
        <dbReference type="ARBA" id="ARBA00023014"/>
    </source>
</evidence>
<dbReference type="PANTHER" id="PTHR30544:SF5">
    <property type="entry name" value="RADICAL SAM CORE DOMAIN-CONTAINING PROTEIN"/>
    <property type="match status" value="1"/>
</dbReference>
<evidence type="ECO:0000256" key="1">
    <source>
        <dbReference type="ARBA" id="ARBA00001966"/>
    </source>
</evidence>
<dbReference type="EC" id="2.1.1.224" evidence="14"/>
<keyword evidence="12" id="KW-1015">Disulfide bond</keyword>
<dbReference type="Pfam" id="PF04055">
    <property type="entry name" value="Radical_SAM"/>
    <property type="match status" value="1"/>
</dbReference>
<evidence type="ECO:0000256" key="6">
    <source>
        <dbReference type="ARBA" id="ARBA00022603"/>
    </source>
</evidence>
<dbReference type="GO" id="GO:0051539">
    <property type="term" value="F:4 iron, 4 sulfur cluster binding"/>
    <property type="evidence" value="ECO:0007669"/>
    <property type="project" value="UniProtKB-KW"/>
</dbReference>
<keyword evidence="6 14" id="KW-0489">Methyltransferase</keyword>
<keyword evidence="15" id="KW-1185">Reference proteome</keyword>
<dbReference type="SFLD" id="SFLDF00275">
    <property type="entry name" value="adenosine_C2_methyltransferase"/>
    <property type="match status" value="1"/>
</dbReference>
<dbReference type="CDD" id="cd01335">
    <property type="entry name" value="Radical_SAM"/>
    <property type="match status" value="1"/>
</dbReference>
<evidence type="ECO:0000256" key="4">
    <source>
        <dbReference type="ARBA" id="ARBA00022485"/>
    </source>
</evidence>
<dbReference type="PANTHER" id="PTHR30544">
    <property type="entry name" value="23S RRNA METHYLTRANSFERASE"/>
    <property type="match status" value="1"/>
</dbReference>
<dbReference type="SFLD" id="SFLDG01062">
    <property type="entry name" value="methyltransferase_(Class_A)"/>
    <property type="match status" value="1"/>
</dbReference>
<keyword evidence="7 14" id="KW-0808">Transferase</keyword>
<dbReference type="Gene3D" id="3.20.20.70">
    <property type="entry name" value="Aldolase class I"/>
    <property type="match status" value="1"/>
</dbReference>
<dbReference type="GO" id="GO:0070475">
    <property type="term" value="P:rRNA base methylation"/>
    <property type="evidence" value="ECO:0007669"/>
    <property type="project" value="TreeGrafter"/>
</dbReference>
<dbReference type="InterPro" id="IPR058240">
    <property type="entry name" value="rSAM_sf"/>
</dbReference>
<dbReference type="Proteomes" id="UP000319852">
    <property type="component" value="Chromosome"/>
</dbReference>
<keyword evidence="5" id="KW-0963">Cytoplasm</keyword>
<gene>
    <name evidence="14" type="primary">cfr</name>
    <name evidence="14" type="ORF">HG15A2_43910</name>
</gene>
<evidence type="ECO:0000313" key="15">
    <source>
        <dbReference type="Proteomes" id="UP000319852"/>
    </source>
</evidence>
<dbReference type="InterPro" id="IPR013785">
    <property type="entry name" value="Aldolase_TIM"/>
</dbReference>
<evidence type="ECO:0000256" key="5">
    <source>
        <dbReference type="ARBA" id="ARBA00022490"/>
    </source>
</evidence>
<proteinExistence type="inferred from homology"/>
<comment type="similarity">
    <text evidence="3">Belongs to the radical SAM superfamily. RlmN family.</text>
</comment>
<dbReference type="PIRSF" id="PIRSF006004">
    <property type="entry name" value="CHP00048"/>
    <property type="match status" value="1"/>
</dbReference>
<dbReference type="SUPFAM" id="SSF102114">
    <property type="entry name" value="Radical SAM enzymes"/>
    <property type="match status" value="1"/>
</dbReference>
<reference evidence="14 15" key="1">
    <citation type="submission" date="2019-02" db="EMBL/GenBank/DDBJ databases">
        <title>Deep-cultivation of Planctomycetes and their phenomic and genomic characterization uncovers novel biology.</title>
        <authorList>
            <person name="Wiegand S."/>
            <person name="Jogler M."/>
            <person name="Boedeker C."/>
            <person name="Pinto D."/>
            <person name="Vollmers J."/>
            <person name="Rivas-Marin E."/>
            <person name="Kohn T."/>
            <person name="Peeters S.H."/>
            <person name="Heuer A."/>
            <person name="Rast P."/>
            <person name="Oberbeckmann S."/>
            <person name="Bunk B."/>
            <person name="Jeske O."/>
            <person name="Meyerdierks A."/>
            <person name="Storesund J.E."/>
            <person name="Kallscheuer N."/>
            <person name="Luecker S."/>
            <person name="Lage O.M."/>
            <person name="Pohl T."/>
            <person name="Merkel B.J."/>
            <person name="Hornburger P."/>
            <person name="Mueller R.-W."/>
            <person name="Bruemmer F."/>
            <person name="Labrenz M."/>
            <person name="Spormann A.M."/>
            <person name="Op den Camp H."/>
            <person name="Overmann J."/>
            <person name="Amann R."/>
            <person name="Jetten M.S.M."/>
            <person name="Mascher T."/>
            <person name="Medema M.H."/>
            <person name="Devos D.P."/>
            <person name="Kaster A.-K."/>
            <person name="Ovreas L."/>
            <person name="Rohde M."/>
            <person name="Galperin M.Y."/>
            <person name="Jogler C."/>
        </authorList>
    </citation>
    <scope>NUCLEOTIDE SEQUENCE [LARGE SCALE GENOMIC DNA]</scope>
    <source>
        <strain evidence="14 15">HG15A2</strain>
    </source>
</reference>
<dbReference type="EMBL" id="CP036263">
    <property type="protein sequence ID" value="QDT01049.1"/>
    <property type="molecule type" value="Genomic_DNA"/>
</dbReference>
<dbReference type="PROSITE" id="PS51918">
    <property type="entry name" value="RADICAL_SAM"/>
    <property type="match status" value="1"/>
</dbReference>
<dbReference type="GO" id="GO:0008173">
    <property type="term" value="F:RNA methyltransferase activity"/>
    <property type="evidence" value="ECO:0007669"/>
    <property type="project" value="InterPro"/>
</dbReference>
<evidence type="ECO:0000256" key="8">
    <source>
        <dbReference type="ARBA" id="ARBA00022691"/>
    </source>
</evidence>
<comment type="subcellular location">
    <subcellularLocation>
        <location evidence="2">Cytoplasm</location>
    </subcellularLocation>
</comment>
<evidence type="ECO:0000256" key="9">
    <source>
        <dbReference type="ARBA" id="ARBA00022723"/>
    </source>
</evidence>
<evidence type="ECO:0000256" key="12">
    <source>
        <dbReference type="ARBA" id="ARBA00023157"/>
    </source>
</evidence>
<dbReference type="GO" id="GO:0005737">
    <property type="term" value="C:cytoplasm"/>
    <property type="evidence" value="ECO:0007669"/>
    <property type="project" value="UniProtKB-SubCell"/>
</dbReference>
<dbReference type="KEGG" id="amob:HG15A2_43910"/>
<dbReference type="SFLD" id="SFLDS00029">
    <property type="entry name" value="Radical_SAM"/>
    <property type="match status" value="1"/>
</dbReference>
<sequence>MLTVANVIPKPTLFDEQAVQKVRRELKLDPQHLRRLRTVLLKHRGQDEAALAELPEGAREPFAQHIALHSLSLHKRCDSQQDGATKLLFRTCTGLLIESVILRIASGRTTLCVSSQVGCAAACDFCATGKMGVAQNLTAEEILDQVVQANQLLAAEDRRIRNLVFMGMGEPFHNEQQLYHTLDLLTSAEYFNHSPRRVLVSTVGIPDAMVRFAYKFPKVNLALSLHSARQDTRERIIPLAKKYSLEQLRDALMERQKIQGTESTVMIEYLMLASLNDSPDDAAALIAWLDGLRAHVNLIPCNPIDDAPHLTGSDRETIEHFSGLLKQARLTTTIRYSLGADVAAACGQLVQEKNREIVKQLKVIQA</sequence>
<keyword evidence="9" id="KW-0479">Metal-binding</keyword>
<accession>A0A517N1N2</accession>
<evidence type="ECO:0000256" key="2">
    <source>
        <dbReference type="ARBA" id="ARBA00004496"/>
    </source>
</evidence>
<protein>
    <submittedName>
        <fullName evidence="14">Ribosomal RNA large subunit methyltransferase Cfr</fullName>
        <ecNumber evidence="14">2.1.1.224</ecNumber>
    </submittedName>
</protein>
<evidence type="ECO:0000256" key="3">
    <source>
        <dbReference type="ARBA" id="ARBA00007544"/>
    </source>
</evidence>
<evidence type="ECO:0000256" key="10">
    <source>
        <dbReference type="ARBA" id="ARBA00023004"/>
    </source>
</evidence>
<keyword evidence="11" id="KW-0411">Iron-sulfur</keyword>
<evidence type="ECO:0000313" key="14">
    <source>
        <dbReference type="EMBL" id="QDT01049.1"/>
    </source>
</evidence>
<dbReference type="InterPro" id="IPR040072">
    <property type="entry name" value="Methyltransferase_A"/>
</dbReference>
<evidence type="ECO:0000256" key="7">
    <source>
        <dbReference type="ARBA" id="ARBA00022679"/>
    </source>
</evidence>
<keyword evidence="8" id="KW-0949">S-adenosyl-L-methionine</keyword>
<comment type="cofactor">
    <cofactor evidence="1">
        <name>[4Fe-4S] cluster</name>
        <dbReference type="ChEBI" id="CHEBI:49883"/>
    </cofactor>
</comment>
<dbReference type="InterPro" id="IPR007197">
    <property type="entry name" value="rSAM"/>
</dbReference>
<organism evidence="14 15">
    <name type="scientific">Adhaeretor mobilis</name>
    <dbReference type="NCBI Taxonomy" id="1930276"/>
    <lineage>
        <taxon>Bacteria</taxon>
        <taxon>Pseudomonadati</taxon>
        <taxon>Planctomycetota</taxon>
        <taxon>Planctomycetia</taxon>
        <taxon>Pirellulales</taxon>
        <taxon>Lacipirellulaceae</taxon>
        <taxon>Adhaeretor</taxon>
    </lineage>
</organism>
<name>A0A517N1N2_9BACT</name>
<dbReference type="AlphaFoldDB" id="A0A517N1N2"/>
<keyword evidence="10" id="KW-0408">Iron</keyword>
<feature type="domain" description="Radical SAM core" evidence="13">
    <location>
        <begin position="105"/>
        <end position="335"/>
    </location>
</feature>
<evidence type="ECO:0000259" key="13">
    <source>
        <dbReference type="PROSITE" id="PS51918"/>
    </source>
</evidence>
<dbReference type="GO" id="GO:0046872">
    <property type="term" value="F:metal ion binding"/>
    <property type="evidence" value="ECO:0007669"/>
    <property type="project" value="UniProtKB-KW"/>
</dbReference>
<dbReference type="GO" id="GO:0030488">
    <property type="term" value="P:tRNA methylation"/>
    <property type="evidence" value="ECO:0007669"/>
    <property type="project" value="TreeGrafter"/>
</dbReference>
<keyword evidence="4" id="KW-0004">4Fe-4S</keyword>